<feature type="region of interest" description="Disordered" evidence="1">
    <location>
        <begin position="124"/>
        <end position="167"/>
    </location>
</feature>
<dbReference type="Gene3D" id="2.30.30.140">
    <property type="match status" value="1"/>
</dbReference>
<feature type="compositionally biased region" description="Basic and acidic residues" evidence="1">
    <location>
        <begin position="81"/>
        <end position="93"/>
    </location>
</feature>
<evidence type="ECO:0000313" key="4">
    <source>
        <dbReference type="Proteomes" id="UP000660262"/>
    </source>
</evidence>
<sequence>MAHADALDVGARVTKLIEDGNNESEGTGTATDEQRTGRYTHVVTFDNGDVENFTLKQLRERCTLVVPAPVVNNNLEAATTRQRDDDTTGKEEVPSLGKRKVASLFSEQEEVPDVLLPMLDAARLTQPPPQVQKRGPGTPRKAPPPPPSPPPPMPSPIPPQPPEPSGKNLLQAAAQLTPQPSPAVAQAAAELTPLGMGMMGIGSNHIDDVIVIDLEVEDSEDVRARPSRACARPSRRTIVDDMVDLDDDHRLAFYQNDDETVAKGKEAAMRSEDAAPTPNAGTSGAAKYRGVYPSRCSSGTFFAGLKVNNVSVHLCKSDDATKLALIRDYVIRECNLTNARNFDDATALPREYLEEATAAVVKTKGYQKAGNVPPPPPYQNDDATVAKGKAAMRSEDAAPTPNAGTSDAAKYRGVYKYPNRQELFYYAQVSRNNKGCHIGNSKDATKLALIRDYVIRECNLTTARNFDDATTLPREYLEEATAAVVKTKRCLDSGNVPPPPSYQEAEKHAKKKTLSKGVPFSCKGVGTLSSMIGRRVTKKFGDRFYNGVVDGCEGTMRWYHITYDDGDAEDIAFTEFLELTHGPDINNAFFTAKGAEQVSRVLGCTFATETAKSVWDACWSRAKKQRQDPKMLPGIGGFEVKSFYDADHPSCLSSANLFESISKYLTDLGFDVGACVYHGATPMLPLNAPHHLNLEEYVVAADDPREGLRGQKGCRVKPDGQPIAAGTTLGVYGGQLLMSGEVHELKSVKDSVQGGILCFLRAELQAECFTEEFNHFNYEQGEEIPLDGEKLTVCAVDVNDNLMHRINDVRISPLSKKSEMLPGGANVEYVETCVCGFPFVFLVARQDLAPSQDLRGNYGDAYWHMVREYVSRIKVCIEAATFNQ</sequence>
<accession>A0A830HM57</accession>
<gene>
    <name evidence="3" type="ORF">PPROV_000486400</name>
</gene>
<evidence type="ECO:0000313" key="3">
    <source>
        <dbReference type="EMBL" id="GHP06117.1"/>
    </source>
</evidence>
<dbReference type="EMBL" id="BNJQ01000012">
    <property type="protein sequence ID" value="GHP06117.1"/>
    <property type="molecule type" value="Genomic_DNA"/>
</dbReference>
<evidence type="ECO:0000256" key="1">
    <source>
        <dbReference type="SAM" id="MobiDB-lite"/>
    </source>
</evidence>
<dbReference type="Proteomes" id="UP000660262">
    <property type="component" value="Unassembled WGS sequence"/>
</dbReference>
<organism evidence="3 4">
    <name type="scientific">Pycnococcus provasolii</name>
    <dbReference type="NCBI Taxonomy" id="41880"/>
    <lineage>
        <taxon>Eukaryota</taxon>
        <taxon>Viridiplantae</taxon>
        <taxon>Chlorophyta</taxon>
        <taxon>Pseudoscourfieldiophyceae</taxon>
        <taxon>Pseudoscourfieldiales</taxon>
        <taxon>Pycnococcaceae</taxon>
        <taxon>Pycnococcus</taxon>
    </lineage>
</organism>
<dbReference type="OrthoDB" id="168165at2759"/>
<feature type="compositionally biased region" description="Pro residues" evidence="1">
    <location>
        <begin position="141"/>
        <end position="164"/>
    </location>
</feature>
<dbReference type="AlphaFoldDB" id="A0A830HM57"/>
<comment type="caution">
    <text evidence="3">The sequence shown here is derived from an EMBL/GenBank/DDBJ whole genome shotgun (WGS) entry which is preliminary data.</text>
</comment>
<feature type="region of interest" description="Disordered" evidence="1">
    <location>
        <begin position="16"/>
        <end position="35"/>
    </location>
</feature>
<evidence type="ECO:0000259" key="2">
    <source>
        <dbReference type="Pfam" id="PF21743"/>
    </source>
</evidence>
<reference evidence="3" key="1">
    <citation type="submission" date="2020-10" db="EMBL/GenBank/DDBJ databases">
        <title>Unveiling of a novel bifunctional photoreceptor, Dualchrome1, isolated from a cosmopolitan green alga.</title>
        <authorList>
            <person name="Suzuki S."/>
            <person name="Kawachi M."/>
        </authorList>
    </citation>
    <scope>NUCLEOTIDE SEQUENCE</scope>
    <source>
        <strain evidence="3">NIES 2893</strain>
    </source>
</reference>
<proteinExistence type="predicted"/>
<dbReference type="Pfam" id="PF21743">
    <property type="entry name" value="PTM_DIR17_Tudor"/>
    <property type="match status" value="1"/>
</dbReference>
<protein>
    <recommendedName>
        <fullName evidence="2">PTM/DIR17-like Tudor domain-containing protein</fullName>
    </recommendedName>
</protein>
<name>A0A830HM57_9CHLO</name>
<feature type="region of interest" description="Disordered" evidence="1">
    <location>
        <begin position="75"/>
        <end position="95"/>
    </location>
</feature>
<keyword evidence="4" id="KW-1185">Reference proteome</keyword>
<feature type="domain" description="PTM/DIR17-like Tudor" evidence="2">
    <location>
        <begin position="533"/>
        <end position="577"/>
    </location>
</feature>
<dbReference type="InterPro" id="IPR047365">
    <property type="entry name" value="Tudor_AtPTM-like"/>
</dbReference>